<keyword evidence="4" id="KW-1185">Reference proteome</keyword>
<evidence type="ECO:0000256" key="1">
    <source>
        <dbReference type="SAM" id="Phobius"/>
    </source>
</evidence>
<keyword evidence="1" id="KW-0472">Membrane</keyword>
<evidence type="ECO:0000313" key="3">
    <source>
        <dbReference type="EMBL" id="ACU05930.1"/>
    </source>
</evidence>
<feature type="signal peptide" evidence="2">
    <location>
        <begin position="1"/>
        <end position="20"/>
    </location>
</feature>
<evidence type="ECO:0000256" key="2">
    <source>
        <dbReference type="SAM" id="SignalP"/>
    </source>
</evidence>
<reference evidence="3 4" key="1">
    <citation type="journal article" date="2009" name="Stand. Genomic Sci.">
        <title>Complete genome sequence of Pedobacter heparinus type strain (HIM 762-3).</title>
        <authorList>
            <person name="Han C."/>
            <person name="Spring S."/>
            <person name="Lapidus A."/>
            <person name="Del Rio T.G."/>
            <person name="Tice H."/>
            <person name="Copeland A."/>
            <person name="Cheng J.F."/>
            <person name="Lucas S."/>
            <person name="Chen F."/>
            <person name="Nolan M."/>
            <person name="Bruce D."/>
            <person name="Goodwin L."/>
            <person name="Pitluck S."/>
            <person name="Ivanova N."/>
            <person name="Mavromatis K."/>
            <person name="Mikhailova N."/>
            <person name="Pati A."/>
            <person name="Chen A."/>
            <person name="Palaniappan K."/>
            <person name="Land M."/>
            <person name="Hauser L."/>
            <person name="Chang Y.J."/>
            <person name="Jeffries C.C."/>
            <person name="Saunders E."/>
            <person name="Chertkov O."/>
            <person name="Brettin T."/>
            <person name="Goker M."/>
            <person name="Rohde M."/>
            <person name="Bristow J."/>
            <person name="Eisen J.A."/>
            <person name="Markowitz V."/>
            <person name="Hugenholtz P."/>
            <person name="Kyrpides N.C."/>
            <person name="Klenk H.P."/>
            <person name="Detter J.C."/>
        </authorList>
    </citation>
    <scope>NUCLEOTIDE SEQUENCE [LARGE SCALE GENOMIC DNA]</scope>
    <source>
        <strain evidence="4">ATCC 13125 / DSM 2366 / CIP 104194 / JCM 7457 / NBRC 12017 / NCIMB 9290 / NRRL B-14731 / HIM 762-3</strain>
    </source>
</reference>
<name>C6XUD7_PEDHD</name>
<sequence>MKYPLVLILILLCTSLWAMQADDPGLPGDDPDLPVDGGVAALLLAGAAYGLRKINQQKNTRR</sequence>
<dbReference type="KEGG" id="phe:Phep_3739"/>
<proteinExistence type="predicted"/>
<keyword evidence="2" id="KW-0732">Signal</keyword>
<feature type="chain" id="PRO_5002973274" evidence="2">
    <location>
        <begin position="21"/>
        <end position="62"/>
    </location>
</feature>
<keyword evidence="1" id="KW-1133">Transmembrane helix</keyword>
<organism evidence="3 4">
    <name type="scientific">Pedobacter heparinus (strain ATCC 13125 / DSM 2366 / CIP 104194 / JCM 7457 / NBRC 12017 / NCIMB 9290 / NRRL B-14731 / HIM 762-3)</name>
    <dbReference type="NCBI Taxonomy" id="485917"/>
    <lineage>
        <taxon>Bacteria</taxon>
        <taxon>Pseudomonadati</taxon>
        <taxon>Bacteroidota</taxon>
        <taxon>Sphingobacteriia</taxon>
        <taxon>Sphingobacteriales</taxon>
        <taxon>Sphingobacteriaceae</taxon>
        <taxon>Pedobacter</taxon>
    </lineage>
</organism>
<dbReference type="EMBL" id="CP001681">
    <property type="protein sequence ID" value="ACU05930.1"/>
    <property type="molecule type" value="Genomic_DNA"/>
</dbReference>
<dbReference type="HOGENOM" id="CLU_2900173_0_0_10"/>
<keyword evidence="1" id="KW-0812">Transmembrane</keyword>
<protein>
    <submittedName>
        <fullName evidence="3">Uncharacterized protein</fullName>
    </submittedName>
</protein>
<accession>C6XUD7</accession>
<dbReference type="NCBIfam" id="NF046080">
    <property type="entry name" value="PID_CTERM"/>
    <property type="match status" value="1"/>
</dbReference>
<gene>
    <name evidence="3" type="ordered locus">Phep_3739</name>
</gene>
<dbReference type="Proteomes" id="UP000000852">
    <property type="component" value="Chromosome"/>
</dbReference>
<dbReference type="InterPro" id="IPR058207">
    <property type="entry name" value="PID_CTERM"/>
</dbReference>
<feature type="transmembrane region" description="Helical" evidence="1">
    <location>
        <begin position="37"/>
        <end position="54"/>
    </location>
</feature>
<dbReference type="AlphaFoldDB" id="C6XUD7"/>
<dbReference type="RefSeq" id="WP_015809539.1">
    <property type="nucleotide sequence ID" value="NC_013061.1"/>
</dbReference>
<evidence type="ECO:0000313" key="4">
    <source>
        <dbReference type="Proteomes" id="UP000000852"/>
    </source>
</evidence>